<proteinExistence type="predicted"/>
<evidence type="ECO:0000313" key="2">
    <source>
        <dbReference type="Proteomes" id="UP000199448"/>
    </source>
</evidence>
<gene>
    <name evidence="1" type="ORF">SAMN04488034_101487</name>
</gene>
<evidence type="ECO:0000313" key="1">
    <source>
        <dbReference type="EMBL" id="SEE42013.1"/>
    </source>
</evidence>
<dbReference type="AlphaFoldDB" id="A0A1H5IP32"/>
<sequence>MLKKKNDYSVIVYFEDGTSPKKWMFVHKLNGFKMFLNKEHPTWQYMNVYNRRTRAFMRQFKRDSFIPPFIQE</sequence>
<accession>A0A1H5IP32</accession>
<keyword evidence="2" id="KW-1185">Reference proteome</keyword>
<reference evidence="1 2" key="1">
    <citation type="submission" date="2016-10" db="EMBL/GenBank/DDBJ databases">
        <authorList>
            <person name="de Groot N.N."/>
        </authorList>
    </citation>
    <scope>NUCLEOTIDE SEQUENCE [LARGE SCALE GENOMIC DNA]</scope>
    <source>
        <strain evidence="1 2">DSM 23553</strain>
    </source>
</reference>
<name>A0A1H5IP32_9FLAO</name>
<dbReference type="Proteomes" id="UP000199448">
    <property type="component" value="Unassembled WGS sequence"/>
</dbReference>
<dbReference type="STRING" id="390640.SAMN04488034_101487"/>
<organism evidence="1 2">
    <name type="scientific">Salinimicrobium catena</name>
    <dbReference type="NCBI Taxonomy" id="390640"/>
    <lineage>
        <taxon>Bacteria</taxon>
        <taxon>Pseudomonadati</taxon>
        <taxon>Bacteroidota</taxon>
        <taxon>Flavobacteriia</taxon>
        <taxon>Flavobacteriales</taxon>
        <taxon>Flavobacteriaceae</taxon>
        <taxon>Salinimicrobium</taxon>
    </lineage>
</organism>
<dbReference type="EMBL" id="FNUG01000001">
    <property type="protein sequence ID" value="SEE42013.1"/>
    <property type="molecule type" value="Genomic_DNA"/>
</dbReference>
<protein>
    <submittedName>
        <fullName evidence="1">Uncharacterized protein</fullName>
    </submittedName>
</protein>